<dbReference type="RefSeq" id="WP_072576953.1">
    <property type="nucleotide sequence ID" value="NZ_LWHB01000119.1"/>
</dbReference>
<dbReference type="Gene3D" id="3.30.420.40">
    <property type="match status" value="2"/>
</dbReference>
<dbReference type="SMART" id="SM00842">
    <property type="entry name" value="FtsA"/>
    <property type="match status" value="1"/>
</dbReference>
<dbReference type="InterPro" id="IPR020823">
    <property type="entry name" value="Cell_div_FtsA"/>
</dbReference>
<dbReference type="HAMAP" id="MF_02033">
    <property type="entry name" value="FtsA"/>
    <property type="match status" value="1"/>
</dbReference>
<feature type="domain" description="SHS2" evidence="7">
    <location>
        <begin position="7"/>
        <end position="193"/>
    </location>
</feature>
<comment type="similarity">
    <text evidence="5 6">Belongs to the FtsA/MreB family.</text>
</comment>
<dbReference type="GO" id="GO:0032153">
    <property type="term" value="C:cell division site"/>
    <property type="evidence" value="ECO:0007669"/>
    <property type="project" value="UniProtKB-UniRule"/>
</dbReference>
<dbReference type="SUPFAM" id="SSF53067">
    <property type="entry name" value="Actin-like ATPase domain"/>
    <property type="match status" value="2"/>
</dbReference>
<evidence type="ECO:0000313" key="8">
    <source>
        <dbReference type="EMBL" id="SUO97231.1"/>
    </source>
</evidence>
<dbReference type="PANTHER" id="PTHR32432">
    <property type="entry name" value="CELL DIVISION PROTEIN FTSA-RELATED"/>
    <property type="match status" value="1"/>
</dbReference>
<dbReference type="EMBL" id="UHIC01000001">
    <property type="protein sequence ID" value="SUO97231.1"/>
    <property type="molecule type" value="Genomic_DNA"/>
</dbReference>
<accession>A0A380MZY0</accession>
<organism evidence="8 9">
    <name type="scientific">Suttonella ornithocola</name>
    <dbReference type="NCBI Taxonomy" id="279832"/>
    <lineage>
        <taxon>Bacteria</taxon>
        <taxon>Pseudomonadati</taxon>
        <taxon>Pseudomonadota</taxon>
        <taxon>Gammaproteobacteria</taxon>
        <taxon>Cardiobacteriales</taxon>
        <taxon>Cardiobacteriaceae</taxon>
        <taxon>Suttonella</taxon>
    </lineage>
</organism>
<keyword evidence="2 5" id="KW-0132">Cell division</keyword>
<evidence type="ECO:0000256" key="5">
    <source>
        <dbReference type="HAMAP-Rule" id="MF_02033"/>
    </source>
</evidence>
<protein>
    <recommendedName>
        <fullName evidence="5 6">Cell division protein FtsA</fullName>
    </recommendedName>
</protein>
<dbReference type="InterPro" id="IPR050696">
    <property type="entry name" value="FtsA/MreB"/>
</dbReference>
<dbReference type="AlphaFoldDB" id="A0A380MZY0"/>
<dbReference type="CDD" id="cd24048">
    <property type="entry name" value="ASKHA_NBD_FtsA"/>
    <property type="match status" value="1"/>
</dbReference>
<dbReference type="Proteomes" id="UP000254601">
    <property type="component" value="Unassembled WGS sequence"/>
</dbReference>
<name>A0A380MZY0_9GAMM</name>
<evidence type="ECO:0000256" key="3">
    <source>
        <dbReference type="ARBA" id="ARBA00023136"/>
    </source>
</evidence>
<keyword evidence="4 5" id="KW-0131">Cell cycle</keyword>
<dbReference type="Pfam" id="PF02491">
    <property type="entry name" value="SHS2_FTSA"/>
    <property type="match status" value="1"/>
</dbReference>
<keyword evidence="9" id="KW-1185">Reference proteome</keyword>
<evidence type="ECO:0000259" key="7">
    <source>
        <dbReference type="SMART" id="SM00842"/>
    </source>
</evidence>
<dbReference type="PANTHER" id="PTHR32432:SF4">
    <property type="entry name" value="CELL DIVISION PROTEIN FTSA"/>
    <property type="match status" value="1"/>
</dbReference>
<evidence type="ECO:0000256" key="6">
    <source>
        <dbReference type="PIRNR" id="PIRNR003101"/>
    </source>
</evidence>
<evidence type="ECO:0000256" key="4">
    <source>
        <dbReference type="ARBA" id="ARBA00023306"/>
    </source>
</evidence>
<comment type="subunit">
    <text evidence="5">Self-interacts. Interacts with FtsZ.</text>
</comment>
<dbReference type="NCBIfam" id="TIGR01174">
    <property type="entry name" value="ftsA"/>
    <property type="match status" value="1"/>
</dbReference>
<keyword evidence="1 5" id="KW-1003">Cell membrane</keyword>
<evidence type="ECO:0000313" key="9">
    <source>
        <dbReference type="Proteomes" id="UP000254601"/>
    </source>
</evidence>
<proteinExistence type="inferred from homology"/>
<reference evidence="8 9" key="1">
    <citation type="submission" date="2018-06" db="EMBL/GenBank/DDBJ databases">
        <authorList>
            <consortium name="Pathogen Informatics"/>
            <person name="Doyle S."/>
        </authorList>
    </citation>
    <scope>NUCLEOTIDE SEQUENCE [LARGE SCALE GENOMIC DNA]</scope>
    <source>
        <strain evidence="8 9">NCTC13337</strain>
    </source>
</reference>
<gene>
    <name evidence="5 8" type="primary">ftsA</name>
    <name evidence="8" type="ORF">NCTC13337_02286</name>
</gene>
<evidence type="ECO:0000256" key="2">
    <source>
        <dbReference type="ARBA" id="ARBA00022618"/>
    </source>
</evidence>
<comment type="subcellular location">
    <subcellularLocation>
        <location evidence="5">Cell membrane</location>
        <topology evidence="5">Peripheral membrane protein</topology>
        <orientation evidence="5">Cytoplasmic side</orientation>
    </subcellularLocation>
    <text evidence="5">Localizes to the Z ring in an FtsZ-dependent manner. Targeted to the membrane through a conserved C-terminal amphipathic helix.</text>
</comment>
<dbReference type="InterPro" id="IPR003494">
    <property type="entry name" value="SHS2_FtsA"/>
</dbReference>
<dbReference type="OrthoDB" id="9810567at2"/>
<dbReference type="Pfam" id="PF14450">
    <property type="entry name" value="FtsA"/>
    <property type="match status" value="1"/>
</dbReference>
<dbReference type="GO" id="GO:0043093">
    <property type="term" value="P:FtsZ-dependent cytokinesis"/>
    <property type="evidence" value="ECO:0007669"/>
    <property type="project" value="UniProtKB-UniRule"/>
</dbReference>
<dbReference type="GO" id="GO:0009898">
    <property type="term" value="C:cytoplasmic side of plasma membrane"/>
    <property type="evidence" value="ECO:0007669"/>
    <property type="project" value="UniProtKB-UniRule"/>
</dbReference>
<dbReference type="InterPro" id="IPR043129">
    <property type="entry name" value="ATPase_NBD"/>
</dbReference>
<keyword evidence="3 5" id="KW-0472">Membrane</keyword>
<dbReference type="Gene3D" id="3.30.1490.110">
    <property type="match status" value="1"/>
</dbReference>
<comment type="function">
    <text evidence="5 6">Cell division protein that is involved in the assembly of the Z ring. May serve as a membrane anchor for the Z ring.</text>
</comment>
<dbReference type="PIRSF" id="PIRSF003101">
    <property type="entry name" value="FtsA"/>
    <property type="match status" value="1"/>
</dbReference>
<evidence type="ECO:0000256" key="1">
    <source>
        <dbReference type="ARBA" id="ARBA00022475"/>
    </source>
</evidence>
<sequence length="404" mass="44088">MKPDAIQAVIDAGSSQIRVIVAQKEENQPLEIIGCGVVNTASIKNGLVSDIAATAKAIRQAIDEAEQQSGFEIRNVDAAIGGEQVSGMNSVADCAIPTGKIRSDEISRLILQARQKISDENYQILHILEQQYQVDEYSGIDEPIGMVADKLSAHLHILRVRKNNAENLKRAIEAAGIGINALVFSGLASSYAATTKEEREMGVCVLDIGADTSNFMAWYEHRPLYSGGLNIGGEWVSSDLATTFTTPRQFAEIIKCQQGAIRLSIMKSEWVNLPSTGLRPSRQVASADVVKVITARYEEIFAQLEKALHRQGMRRMSEGGLVLTGGAAQIPGLAAYVTEEFSIPVRIARPEQIANLPDHLQYDPSMMTSLGMLKLLYEPIADHVWAKPPKKGIITRLSSMFSRS</sequence>